<dbReference type="Proteomes" id="UP001150062">
    <property type="component" value="Unassembled WGS sequence"/>
</dbReference>
<protein>
    <recommendedName>
        <fullName evidence="3">Ribosomal protein S3</fullName>
    </recommendedName>
</protein>
<evidence type="ECO:0008006" key="3">
    <source>
        <dbReference type="Google" id="ProtNLM"/>
    </source>
</evidence>
<proteinExistence type="predicted"/>
<dbReference type="EMBL" id="JAOAOG010000146">
    <property type="protein sequence ID" value="KAJ6245247.1"/>
    <property type="molecule type" value="Genomic_DNA"/>
</dbReference>
<evidence type="ECO:0000313" key="2">
    <source>
        <dbReference type="Proteomes" id="UP001150062"/>
    </source>
</evidence>
<comment type="caution">
    <text evidence="1">The sequence shown here is derived from an EMBL/GenBank/DDBJ whole genome shotgun (WGS) entry which is preliminary data.</text>
</comment>
<name>A0ABQ8YL22_9EUKA</name>
<keyword evidence="2" id="KW-1185">Reference proteome</keyword>
<gene>
    <name evidence="1" type="ORF">M0813_20448</name>
</gene>
<accession>A0ABQ8YL22</accession>
<sequence>MNKTQLLEISQALLLLKFSKNNRPLIGLNRNTNEIRSVGKPIGFKILTRGNKNKLLPNPISCDKVQKKTKDKSLCPQNEGLTKIEKTIEAFLNRKPKPSWPARLNILSEFFPTLISGWSFNKEKSYFNKNAHTTEKNLCIKKNLFRLIAKLTQNKQDKKSFNKIYTSAQRGVEVYLISSGYLRINKYSRSYLSFQKIDL</sequence>
<evidence type="ECO:0000313" key="1">
    <source>
        <dbReference type="EMBL" id="KAJ6245247.1"/>
    </source>
</evidence>
<reference evidence="1" key="1">
    <citation type="submission" date="2022-08" db="EMBL/GenBank/DDBJ databases">
        <title>Novel sulfate-reducing endosymbionts in the free-living metamonad Anaeramoeba.</title>
        <authorList>
            <person name="Jerlstrom-Hultqvist J."/>
            <person name="Cepicka I."/>
            <person name="Gallot-Lavallee L."/>
            <person name="Salas-Leiva D."/>
            <person name="Curtis B.A."/>
            <person name="Zahonova K."/>
            <person name="Pipaliya S."/>
            <person name="Dacks J."/>
            <person name="Roger A.J."/>
        </authorList>
    </citation>
    <scope>NUCLEOTIDE SEQUENCE</scope>
    <source>
        <strain evidence="1">Schooner1</strain>
    </source>
</reference>
<organism evidence="1 2">
    <name type="scientific">Anaeramoeba flamelloides</name>
    <dbReference type="NCBI Taxonomy" id="1746091"/>
    <lineage>
        <taxon>Eukaryota</taxon>
        <taxon>Metamonada</taxon>
        <taxon>Anaeramoebidae</taxon>
        <taxon>Anaeramoeba</taxon>
    </lineage>
</organism>